<feature type="chain" id="PRO_5002894704" description="CBM11 domain-containing protein" evidence="1">
    <location>
        <begin position="22"/>
        <end position="196"/>
    </location>
</feature>
<dbReference type="Proteomes" id="UP000003688">
    <property type="component" value="Unassembled WGS sequence"/>
</dbReference>
<reference evidence="2 3" key="1">
    <citation type="journal article" date="2011" name="J. Bacteriol.">
        <title>Genome sequence of 'Pedosphaera parvula' Ellin514, an aerobic Verrucomicrobial isolate from pasture soil.</title>
        <authorList>
            <person name="Kant R."/>
            <person name="van Passel M.W."/>
            <person name="Sangwan P."/>
            <person name="Palva A."/>
            <person name="Lucas S."/>
            <person name="Copeland A."/>
            <person name="Lapidus A."/>
            <person name="Glavina Del Rio T."/>
            <person name="Dalin E."/>
            <person name="Tice H."/>
            <person name="Bruce D."/>
            <person name="Goodwin L."/>
            <person name="Pitluck S."/>
            <person name="Chertkov O."/>
            <person name="Larimer F.W."/>
            <person name="Land M.L."/>
            <person name="Hauser L."/>
            <person name="Brettin T.S."/>
            <person name="Detter J.C."/>
            <person name="Han S."/>
            <person name="de Vos W.M."/>
            <person name="Janssen P.H."/>
            <person name="Smidt H."/>
        </authorList>
    </citation>
    <scope>NUCLEOTIDE SEQUENCE [LARGE SCALE GENOMIC DNA]</scope>
    <source>
        <strain evidence="2 3">Ellin514</strain>
    </source>
</reference>
<dbReference type="EMBL" id="ABOX02000002">
    <property type="protein sequence ID" value="EEF63058.1"/>
    <property type="molecule type" value="Genomic_DNA"/>
</dbReference>
<sequence length="196" mass="21820" precursor="true">MRKKYSLIYIVVAGLCASDHAADVSTEKGVPLPFIVYDEKDSTNNHYIASGWMGNTKGTKVDDGCTNVPHGGKTCLRCDYNAPDEWVGVVWQHPANDWGDQPECWNLTGAKKLTFWARGENGGEIVNFKFGILGADKKFPDSAGGELDDVKLTKDWKEYSIDLTGKDLSRIKTGFVWSLVGQSKPVTFYLDDIRFE</sequence>
<gene>
    <name evidence="2" type="ORF">Cflav_PD5693</name>
</gene>
<evidence type="ECO:0000313" key="2">
    <source>
        <dbReference type="EMBL" id="EEF63058.1"/>
    </source>
</evidence>
<dbReference type="RefSeq" id="WP_007412871.1">
    <property type="nucleotide sequence ID" value="NZ_ABOX02000002.1"/>
</dbReference>
<comment type="caution">
    <text evidence="2">The sequence shown here is derived from an EMBL/GenBank/DDBJ whole genome shotgun (WGS) entry which is preliminary data.</text>
</comment>
<dbReference type="Gene3D" id="2.60.120.430">
    <property type="entry name" value="Galactose-binding lectin"/>
    <property type="match status" value="1"/>
</dbReference>
<keyword evidence="3" id="KW-1185">Reference proteome</keyword>
<organism evidence="2 3">
    <name type="scientific">Pedosphaera parvula (strain Ellin514)</name>
    <dbReference type="NCBI Taxonomy" id="320771"/>
    <lineage>
        <taxon>Bacteria</taxon>
        <taxon>Pseudomonadati</taxon>
        <taxon>Verrucomicrobiota</taxon>
        <taxon>Pedosphaerae</taxon>
        <taxon>Pedosphaerales</taxon>
        <taxon>Pedosphaeraceae</taxon>
        <taxon>Pedosphaera</taxon>
    </lineage>
</organism>
<evidence type="ECO:0000256" key="1">
    <source>
        <dbReference type="SAM" id="SignalP"/>
    </source>
</evidence>
<name>B9XAM3_PEDPL</name>
<protein>
    <recommendedName>
        <fullName evidence="4">CBM11 domain-containing protein</fullName>
    </recommendedName>
</protein>
<evidence type="ECO:0008006" key="4">
    <source>
        <dbReference type="Google" id="ProtNLM"/>
    </source>
</evidence>
<proteinExistence type="predicted"/>
<dbReference type="AlphaFoldDB" id="B9XAM3"/>
<accession>B9XAM3</accession>
<keyword evidence="1" id="KW-0732">Signal</keyword>
<dbReference type="SUPFAM" id="SSF49785">
    <property type="entry name" value="Galactose-binding domain-like"/>
    <property type="match status" value="1"/>
</dbReference>
<dbReference type="InterPro" id="IPR008979">
    <property type="entry name" value="Galactose-bd-like_sf"/>
</dbReference>
<dbReference type="STRING" id="320771.Cflav_PD5693"/>
<evidence type="ECO:0000313" key="3">
    <source>
        <dbReference type="Proteomes" id="UP000003688"/>
    </source>
</evidence>
<feature type="signal peptide" evidence="1">
    <location>
        <begin position="1"/>
        <end position="21"/>
    </location>
</feature>
<dbReference type="OrthoDB" id="9762066at2"/>